<feature type="compositionally biased region" description="Basic and acidic residues" evidence="5">
    <location>
        <begin position="749"/>
        <end position="762"/>
    </location>
</feature>
<feature type="region of interest" description="Disordered" evidence="5">
    <location>
        <begin position="1991"/>
        <end position="2150"/>
    </location>
</feature>
<feature type="compositionally biased region" description="Basic and acidic residues" evidence="5">
    <location>
        <begin position="1950"/>
        <end position="1974"/>
    </location>
</feature>
<feature type="compositionally biased region" description="Polar residues" evidence="5">
    <location>
        <begin position="300"/>
        <end position="315"/>
    </location>
</feature>
<feature type="compositionally biased region" description="Basic and acidic residues" evidence="5">
    <location>
        <begin position="1913"/>
        <end position="1926"/>
    </location>
</feature>
<feature type="compositionally biased region" description="Basic and acidic residues" evidence="5">
    <location>
        <begin position="2087"/>
        <end position="2109"/>
    </location>
</feature>
<feature type="region of interest" description="Disordered" evidence="5">
    <location>
        <begin position="1874"/>
        <end position="1974"/>
    </location>
</feature>
<feature type="compositionally biased region" description="Polar residues" evidence="5">
    <location>
        <begin position="1461"/>
        <end position="1475"/>
    </location>
</feature>
<feature type="compositionally biased region" description="Basic and acidic residues" evidence="5">
    <location>
        <begin position="1801"/>
        <end position="1811"/>
    </location>
</feature>
<feature type="compositionally biased region" description="Polar residues" evidence="5">
    <location>
        <begin position="2041"/>
        <end position="2053"/>
    </location>
</feature>
<feature type="compositionally biased region" description="Basic and acidic residues" evidence="5">
    <location>
        <begin position="1641"/>
        <end position="1763"/>
    </location>
</feature>
<feature type="compositionally biased region" description="Low complexity" evidence="5">
    <location>
        <begin position="1270"/>
        <end position="1287"/>
    </location>
</feature>
<feature type="compositionally biased region" description="Basic and acidic residues" evidence="5">
    <location>
        <begin position="2029"/>
        <end position="2040"/>
    </location>
</feature>
<feature type="compositionally biased region" description="Basic and acidic residues" evidence="5">
    <location>
        <begin position="506"/>
        <end position="516"/>
    </location>
</feature>
<feature type="domain" description="SAM" evidence="7">
    <location>
        <begin position="350"/>
        <end position="411"/>
    </location>
</feature>
<evidence type="ECO:0000256" key="3">
    <source>
        <dbReference type="ARBA" id="ARBA00022840"/>
    </source>
</evidence>
<dbReference type="GO" id="GO:0005524">
    <property type="term" value="F:ATP binding"/>
    <property type="evidence" value="ECO:0007669"/>
    <property type="project" value="UniProtKB-UniRule"/>
</dbReference>
<dbReference type="InterPro" id="IPR013761">
    <property type="entry name" value="SAM/pointed_sf"/>
</dbReference>
<dbReference type="InterPro" id="IPR017441">
    <property type="entry name" value="Protein_kinase_ATP_BS"/>
</dbReference>
<dbReference type="Proteomes" id="UP000596742">
    <property type="component" value="Unassembled WGS sequence"/>
</dbReference>
<name>A0A8B6GTL8_MYTGA</name>
<proteinExistence type="predicted"/>
<protein>
    <submittedName>
        <fullName evidence="8">Uncharacterized protein</fullName>
    </submittedName>
</protein>
<dbReference type="Pfam" id="PF07714">
    <property type="entry name" value="PK_Tyr_Ser-Thr"/>
    <property type="match status" value="1"/>
</dbReference>
<dbReference type="PROSITE" id="PS00107">
    <property type="entry name" value="PROTEIN_KINASE_ATP"/>
    <property type="match status" value="1"/>
</dbReference>
<feature type="compositionally biased region" description="Basic and acidic residues" evidence="5">
    <location>
        <begin position="1579"/>
        <end position="1629"/>
    </location>
</feature>
<evidence type="ECO:0000256" key="2">
    <source>
        <dbReference type="ARBA" id="ARBA00022741"/>
    </source>
</evidence>
<feature type="region of interest" description="Disordered" evidence="5">
    <location>
        <begin position="199"/>
        <end position="225"/>
    </location>
</feature>
<dbReference type="PANTHER" id="PTHR44329">
    <property type="entry name" value="SERINE/THREONINE-PROTEIN KINASE TNNI3K-RELATED"/>
    <property type="match status" value="1"/>
</dbReference>
<keyword evidence="1" id="KW-0723">Serine/threonine-protein kinase</keyword>
<feature type="compositionally biased region" description="Basic and acidic residues" evidence="5">
    <location>
        <begin position="80"/>
        <end position="89"/>
    </location>
</feature>
<dbReference type="PROSITE" id="PS50105">
    <property type="entry name" value="SAM_DOMAIN"/>
    <property type="match status" value="1"/>
</dbReference>
<evidence type="ECO:0000256" key="1">
    <source>
        <dbReference type="ARBA" id="ARBA00022527"/>
    </source>
</evidence>
<dbReference type="PROSITE" id="PS00108">
    <property type="entry name" value="PROTEIN_KINASE_ST"/>
    <property type="match status" value="1"/>
</dbReference>
<feature type="region of interest" description="Disordered" evidence="5">
    <location>
        <begin position="262"/>
        <end position="286"/>
    </location>
</feature>
<dbReference type="InterPro" id="IPR001660">
    <property type="entry name" value="SAM"/>
</dbReference>
<feature type="compositionally biased region" description="Basic and acidic residues" evidence="5">
    <location>
        <begin position="578"/>
        <end position="595"/>
    </location>
</feature>
<feature type="compositionally biased region" description="Polar residues" evidence="5">
    <location>
        <begin position="1242"/>
        <end position="1265"/>
    </location>
</feature>
<evidence type="ECO:0000256" key="5">
    <source>
        <dbReference type="SAM" id="MobiDB-lite"/>
    </source>
</evidence>
<feature type="region of interest" description="Disordered" evidence="5">
    <location>
        <begin position="300"/>
        <end position="344"/>
    </location>
</feature>
<evidence type="ECO:0000313" key="8">
    <source>
        <dbReference type="EMBL" id="VDI68868.1"/>
    </source>
</evidence>
<evidence type="ECO:0000256" key="4">
    <source>
        <dbReference type="PROSITE-ProRule" id="PRU10141"/>
    </source>
</evidence>
<feature type="compositionally biased region" description="Polar residues" evidence="5">
    <location>
        <begin position="517"/>
        <end position="537"/>
    </location>
</feature>
<keyword evidence="1" id="KW-0418">Kinase</keyword>
<dbReference type="EMBL" id="UYJE01008967">
    <property type="protein sequence ID" value="VDI68868.1"/>
    <property type="molecule type" value="Genomic_DNA"/>
</dbReference>
<keyword evidence="9" id="KW-1185">Reference proteome</keyword>
<comment type="caution">
    <text evidence="8">The sequence shown here is derived from an EMBL/GenBank/DDBJ whole genome shotgun (WGS) entry which is preliminary data.</text>
</comment>
<feature type="compositionally biased region" description="Polar residues" evidence="5">
    <location>
        <begin position="2068"/>
        <end position="2078"/>
    </location>
</feature>
<dbReference type="InterPro" id="IPR051681">
    <property type="entry name" value="Ser/Thr_Kinases-Pseudokinases"/>
</dbReference>
<dbReference type="OrthoDB" id="339325at2759"/>
<sequence>MASVKLKNDKKLFQLKKESKKLHAEVEALEDALILHQRYKHDNDTSVRGLLRKEIGGSIWQRGGSGKLHSYRTANDLEESEKNVPESRVNKRRQRRNKQYEANQKENEKDKVNSKLSENQNELVAKSAGVPIHNKNGDSANDESMDNKGKHGNQKDHVTKTTNGLKVDSNFEIEAEKVSILKNKVLEKASVGVIHRKHSTPKTHSDLKTNFDSNKNSSKISNETPVKLQSALKNVDKSKHNKFDDVQNMRNITNQNAEKLLNDGLLRGKPPSTKLKQTNIKPSQALERCRDNEVFKILSMPSNQRPDQLPSNQRSDLVPKSGSLDNVVPSQNESNNSNREQTISKCDPRVKDWIESLGLMEEEKYLKMFAENEMDMNEVSQLTALQLNEIGITAFGALNKILRGIKELKQTKTSLEVRPTKNLSSSLDFKNVLNIENENRQSKTLGHTDHDFKRSMTFEERLSNMDQSRTNLRRSRSFASSASKSLYSSDALRASLDDGMAERMKKEKANLKDKNIESNTMSVVRKSLNSPVQNTETPKIADRDNQPVQNDEKVKTLRKRSNSPARRPASSPARRKTKPADKPADSDVPAKKKCDNTPTGQKGPFSRQGSEVGGKKNTLNRQGSGKSKNTPVLWPRAKSAQGAEKKAKEGVAAAAKKFNEKQKQIIEKEEKHTKVKKIKKVQRDEMAARHENRQQAEIEEDDIDDGRVDKLDREYEQERMVITELDQDISKLISVTVLDPVNKNNDYVETPKKEERPVERPRPRSSRHVRQSINKPIYIGADFPGDFLPTGQDKRYQSARENEVKTIESQIEELQNKALSGEMVTMDLVKGLQQRLEEIEQQIKDTKPPKIKQKHRGTEPKYPVSMSVRGKDIISEIEKDKDIRPTRSPELLKVNDPLKSLEINSDDIMFDSTDLVGEGTFSRVYHGVCLGTEVAIKQLKIPLTSHDKNYFAAEVSLLKELHHPRVVQLIGVCTTDKFPLMVLEFMARGSLYYYLHDPKCESMDHAEYYGVAHDIALGMNYLHQHKPQVLHLDLKSMNVLLDSSGRAKIADFGFSKFRHDADLKASKLSKKKSMCSSPTWMAPELLETGEITTKADVYSFGIILWEMLTRSHPYDGCSVFQILERVRLNKRPEISTNSPPDLSSLIKRCWDQNPAKRPAFKDIILQLDKLAFPPDWRALFKEAGVPNEALEDVQSARTIISLVNNTVDLENVKTMMEDIRHSNDAIIASHDLTRESHVYINQSNDQNRYPSNSARESYNFSVQSREPQKSLTTTTRRSHDTMSSSSRHSYDKTRHSGESILTRKSFDSPFSSTRNKKFDDEKNVGDSIEEEIGETEDVRDSFDFKFNTNFMEDFQNEQNQDEKFFQKSQTSLRDFKNSAHGEDTTAEYLNYLKTSCEILSPTIRSPVRSKYSDNMKDFLYTDSEKSDQTGAVIETIASIPRSKSPLADLRKSDQRFDHEVLNSTKSSSDKNQSTGKSHDSIEGKSHDSAVRKSHDILLQEIRKSKSNLEKETPQRFMAKQKNDEKDLKSTTGISYDSTGGKSHDMENQQSDVTDSSMRKSHDAALKEMLNSKAYSKTDPSSKRSHDHLKKESTPRKSHDESSLLRKSHDSLIEDSSPRLSHDKWKKDSTPRSLHASMMEEMSLRKSHDVLKKDSTPRKSHDSIIDESPLRKSHDVLKKDSTPRKSHDSIIDESPLRNSHDVLKKDFTPRKSHDSFIDESPLRKSHDVLKKDITPRKSHDSFIDESPLRKSHDVLRKDSTPRKSHDSIIYESFIKKSNDDMKKDSTPRKTIHANVMDEIRNSGKLFKKDGKKNPVSAYVDSKDANSQKSAKVRANESSEDENFISKNRDAEQKFLDLLQTDFDSGKINTVDTEEKVQTEIEVKSKLSSKDKSNGKKKGPQQNLLTEMKSLHTKLRSEKTGHVEEIKQLHTKLRSWKKGNENMEKNSANGNETKDNILEKDDTSDKDSIENIDIKDDLDNLSVDSLDLNDSITEDIGHMTNPKKIESEANFSGTKVESDQDSEKSCSMSKSKTEKVDRKKDINNSAKSLPENSNTGKKDSVKNLPDLRMSLNNEIAQFSTKKLKRKEKGKTEQTKEDEKEKGKKNAKESVKSKPKKKAKSVLDKKTAANENLTVSNENCSENQTNPKNRKSI</sequence>
<accession>A0A8B6GTL8</accession>
<feature type="compositionally biased region" description="Basic and acidic residues" evidence="5">
    <location>
        <begin position="1288"/>
        <end position="1297"/>
    </location>
</feature>
<feature type="compositionally biased region" description="Polar residues" evidence="5">
    <location>
        <begin position="1529"/>
        <end position="1540"/>
    </location>
</feature>
<dbReference type="Gene3D" id="1.10.510.10">
    <property type="entry name" value="Transferase(Phosphotransferase) domain 1"/>
    <property type="match status" value="1"/>
</dbReference>
<feature type="compositionally biased region" description="Basic and acidic residues" evidence="5">
    <location>
        <begin position="103"/>
        <end position="113"/>
    </location>
</feature>
<feature type="compositionally biased region" description="Basic and acidic residues" evidence="5">
    <location>
        <begin position="1476"/>
        <end position="1513"/>
    </location>
</feature>
<feature type="compositionally biased region" description="Basic and acidic residues" evidence="5">
    <location>
        <begin position="539"/>
        <end position="555"/>
    </location>
</feature>
<dbReference type="Gene3D" id="1.10.150.50">
    <property type="entry name" value="Transcription Factor, Ets-1"/>
    <property type="match status" value="1"/>
</dbReference>
<keyword evidence="2 4" id="KW-0547">Nucleotide-binding</keyword>
<feature type="compositionally biased region" description="Polar residues" evidence="5">
    <location>
        <begin position="2126"/>
        <end position="2144"/>
    </location>
</feature>
<feature type="region of interest" description="Disordered" evidence="5">
    <location>
        <begin position="1460"/>
        <end position="1763"/>
    </location>
</feature>
<dbReference type="Pfam" id="PF00536">
    <property type="entry name" value="SAM_1"/>
    <property type="match status" value="1"/>
</dbReference>
<feature type="compositionally biased region" description="Basic and acidic residues" evidence="5">
    <location>
        <begin position="1874"/>
        <end position="1892"/>
    </location>
</feature>
<feature type="region of interest" description="Disordered" evidence="5">
    <location>
        <begin position="1242"/>
        <end position="1312"/>
    </location>
</feature>
<gene>
    <name evidence="8" type="ORF">MGAL_10B060632</name>
</gene>
<dbReference type="SUPFAM" id="SSF56112">
    <property type="entry name" value="Protein kinase-like (PK-like)"/>
    <property type="match status" value="1"/>
</dbReference>
<dbReference type="PRINTS" id="PR00109">
    <property type="entry name" value="TYRKINASE"/>
</dbReference>
<keyword evidence="1" id="KW-0808">Transferase</keyword>
<feature type="compositionally biased region" description="Low complexity" evidence="5">
    <location>
        <begin position="562"/>
        <end position="572"/>
    </location>
</feature>
<dbReference type="CDD" id="cd13999">
    <property type="entry name" value="STKc_MAP3K-like"/>
    <property type="match status" value="1"/>
</dbReference>
<reference evidence="8" key="1">
    <citation type="submission" date="2018-11" db="EMBL/GenBank/DDBJ databases">
        <authorList>
            <person name="Alioto T."/>
            <person name="Alioto T."/>
        </authorList>
    </citation>
    <scope>NUCLEOTIDE SEQUENCE</scope>
</reference>
<dbReference type="SMART" id="SM00220">
    <property type="entry name" value="S_TKc"/>
    <property type="match status" value="1"/>
</dbReference>
<evidence type="ECO:0000313" key="9">
    <source>
        <dbReference type="Proteomes" id="UP000596742"/>
    </source>
</evidence>
<feature type="binding site" evidence="4">
    <location>
        <position position="937"/>
    </location>
    <ligand>
        <name>ATP</name>
        <dbReference type="ChEBI" id="CHEBI:30616"/>
    </ligand>
</feature>
<feature type="region of interest" description="Disordered" evidence="5">
    <location>
        <begin position="506"/>
        <end position="649"/>
    </location>
</feature>
<dbReference type="InterPro" id="IPR011009">
    <property type="entry name" value="Kinase-like_dom_sf"/>
</dbReference>
<evidence type="ECO:0000259" key="6">
    <source>
        <dbReference type="PROSITE" id="PS50011"/>
    </source>
</evidence>
<feature type="region of interest" description="Disordered" evidence="5">
    <location>
        <begin position="743"/>
        <end position="769"/>
    </location>
</feature>
<keyword evidence="3 4" id="KW-0067">ATP-binding</keyword>
<dbReference type="InterPro" id="IPR000719">
    <property type="entry name" value="Prot_kinase_dom"/>
</dbReference>
<dbReference type="InterPro" id="IPR008271">
    <property type="entry name" value="Ser/Thr_kinase_AS"/>
</dbReference>
<dbReference type="SUPFAM" id="SSF47769">
    <property type="entry name" value="SAM/Pointed domain"/>
    <property type="match status" value="1"/>
</dbReference>
<dbReference type="GO" id="GO:0004674">
    <property type="term" value="F:protein serine/threonine kinase activity"/>
    <property type="evidence" value="ECO:0007669"/>
    <property type="project" value="UniProtKB-KW"/>
</dbReference>
<feature type="region of interest" description="Disordered" evidence="5">
    <location>
        <begin position="73"/>
        <end position="163"/>
    </location>
</feature>
<evidence type="ECO:0000259" key="7">
    <source>
        <dbReference type="PROSITE" id="PS50105"/>
    </source>
</evidence>
<feature type="compositionally biased region" description="Basic and acidic residues" evidence="5">
    <location>
        <begin position="1556"/>
        <end position="1565"/>
    </location>
</feature>
<organism evidence="8 9">
    <name type="scientific">Mytilus galloprovincialis</name>
    <name type="common">Mediterranean mussel</name>
    <dbReference type="NCBI Taxonomy" id="29158"/>
    <lineage>
        <taxon>Eukaryota</taxon>
        <taxon>Metazoa</taxon>
        <taxon>Spiralia</taxon>
        <taxon>Lophotrochozoa</taxon>
        <taxon>Mollusca</taxon>
        <taxon>Bivalvia</taxon>
        <taxon>Autobranchia</taxon>
        <taxon>Pteriomorphia</taxon>
        <taxon>Mytilida</taxon>
        <taxon>Mytiloidea</taxon>
        <taxon>Mytilidae</taxon>
        <taxon>Mytilinae</taxon>
        <taxon>Mytilus</taxon>
    </lineage>
</organism>
<feature type="compositionally biased region" description="Polar residues" evidence="5">
    <location>
        <begin position="210"/>
        <end position="224"/>
    </location>
</feature>
<dbReference type="SMART" id="SM00454">
    <property type="entry name" value="SAM"/>
    <property type="match status" value="1"/>
</dbReference>
<feature type="compositionally biased region" description="Basic and acidic residues" evidence="5">
    <location>
        <begin position="145"/>
        <end position="159"/>
    </location>
</feature>
<dbReference type="InterPro" id="IPR001245">
    <property type="entry name" value="Ser-Thr/Tyr_kinase_cat_dom"/>
</dbReference>
<feature type="region of interest" description="Disordered" evidence="5">
    <location>
        <begin position="1801"/>
        <end position="1845"/>
    </location>
</feature>
<feature type="compositionally biased region" description="Polar residues" evidence="5">
    <location>
        <begin position="617"/>
        <end position="630"/>
    </location>
</feature>
<dbReference type="PROSITE" id="PS50011">
    <property type="entry name" value="PROTEIN_KINASE_DOM"/>
    <property type="match status" value="1"/>
</dbReference>
<feature type="domain" description="Protein kinase" evidence="6">
    <location>
        <begin position="910"/>
        <end position="1172"/>
    </location>
</feature>
<feature type="compositionally biased region" description="Low complexity" evidence="5">
    <location>
        <begin position="330"/>
        <end position="341"/>
    </location>
</feature>
<feature type="region of interest" description="Disordered" evidence="5">
    <location>
        <begin position="461"/>
        <end position="484"/>
    </location>
</feature>